<dbReference type="InterPro" id="IPR004143">
    <property type="entry name" value="BPL_LPL_catalytic"/>
</dbReference>
<dbReference type="PROSITE" id="PS51733">
    <property type="entry name" value="BPL_LPL_CATALYTIC"/>
    <property type="match status" value="1"/>
</dbReference>
<dbReference type="Pfam" id="PF21948">
    <property type="entry name" value="LplA-B_cat"/>
    <property type="match status" value="1"/>
</dbReference>
<gene>
    <name evidence="2" type="ORF">UFOPK1820_00012</name>
</gene>
<reference evidence="2" key="1">
    <citation type="submission" date="2020-05" db="EMBL/GenBank/DDBJ databases">
        <authorList>
            <person name="Chiriac C."/>
            <person name="Salcher M."/>
            <person name="Ghai R."/>
            <person name="Kavagutti S V."/>
        </authorList>
    </citation>
    <scope>NUCLEOTIDE SEQUENCE</scope>
</reference>
<name>A0A6J6FVD1_9ZZZZ</name>
<dbReference type="InterPro" id="IPR045864">
    <property type="entry name" value="aa-tRNA-synth_II/BPL/LPL"/>
</dbReference>
<evidence type="ECO:0000313" key="2">
    <source>
        <dbReference type="EMBL" id="CAB4588558.1"/>
    </source>
</evidence>
<dbReference type="AlphaFoldDB" id="A0A6J6FVD1"/>
<proteinExistence type="predicted"/>
<organism evidence="2">
    <name type="scientific">freshwater metagenome</name>
    <dbReference type="NCBI Taxonomy" id="449393"/>
    <lineage>
        <taxon>unclassified sequences</taxon>
        <taxon>metagenomes</taxon>
        <taxon>ecological metagenomes</taxon>
    </lineage>
</organism>
<dbReference type="InterPro" id="IPR050664">
    <property type="entry name" value="Octanoyltrans_LipM/LipL"/>
</dbReference>
<dbReference type="SUPFAM" id="SSF55681">
    <property type="entry name" value="Class II aaRS and biotin synthetases"/>
    <property type="match status" value="1"/>
</dbReference>
<dbReference type="PANTHER" id="PTHR43679:SF2">
    <property type="entry name" value="OCTANOYL-[GCVH]:PROTEIN N-OCTANOYLTRANSFERASE"/>
    <property type="match status" value="1"/>
</dbReference>
<accession>A0A6J6FVD1</accession>
<feature type="domain" description="BPL/LPL catalytic" evidence="1">
    <location>
        <begin position="21"/>
        <end position="225"/>
    </location>
</feature>
<dbReference type="Gene3D" id="3.30.930.10">
    <property type="entry name" value="Bira Bifunctional Protein, Domain 2"/>
    <property type="match status" value="1"/>
</dbReference>
<dbReference type="PANTHER" id="PTHR43679">
    <property type="entry name" value="OCTANOYLTRANSFERASE LIPM-RELATED"/>
    <property type="match status" value="1"/>
</dbReference>
<protein>
    <submittedName>
        <fullName evidence="2">Unannotated protein</fullName>
    </submittedName>
</protein>
<evidence type="ECO:0000259" key="1">
    <source>
        <dbReference type="PROSITE" id="PS51733"/>
    </source>
</evidence>
<dbReference type="EMBL" id="CAEZUK010000001">
    <property type="protein sequence ID" value="CAB4588558.1"/>
    <property type="molecule type" value="Genomic_DNA"/>
</dbReference>
<sequence length="226" mass="24784">MNGIVTEIVGGSAADFHARPLPTDPHPHIWWFTPTHSALVLGSTQDLSVVNSTECHNRGIEIVKRRSGGGAVLLSSETTVWIDVVLPATHELSVSDIGRAPLWLGKLFQQVLIDLGVADLTLHETAMEKTDWSTLICFAGRGPGEVFMSNGRKVVGISQRRTREWVRFQIVVSLAWRPEILLALLNAPKPNLEDISQCGSNISLDAHLVGRTLFDALEESLSIKRP</sequence>